<name>A0ABY8GUJ8_9BURK</name>
<accession>A0ABY8GUJ8</accession>
<proteinExistence type="inferred from homology"/>
<dbReference type="InterPro" id="IPR007387">
    <property type="entry name" value="TRAP_DctQ"/>
</dbReference>
<evidence type="ECO:0000313" key="11">
    <source>
        <dbReference type="EMBL" id="WFP08432.1"/>
    </source>
</evidence>
<protein>
    <recommendedName>
        <fullName evidence="9">TRAP transporter small permease protein</fullName>
    </recommendedName>
</protein>
<organism evidence="11 12">
    <name type="scientific">Achromobacter spanius</name>
    <dbReference type="NCBI Taxonomy" id="217203"/>
    <lineage>
        <taxon>Bacteria</taxon>
        <taxon>Pseudomonadati</taxon>
        <taxon>Pseudomonadota</taxon>
        <taxon>Betaproteobacteria</taxon>
        <taxon>Burkholderiales</taxon>
        <taxon>Alcaligenaceae</taxon>
        <taxon>Achromobacter</taxon>
    </lineage>
</organism>
<dbReference type="EMBL" id="CP121261">
    <property type="protein sequence ID" value="WFP08432.1"/>
    <property type="molecule type" value="Genomic_DNA"/>
</dbReference>
<comment type="function">
    <text evidence="9">Part of the tripartite ATP-independent periplasmic (TRAP) transport system.</text>
</comment>
<evidence type="ECO:0000256" key="1">
    <source>
        <dbReference type="ARBA" id="ARBA00004429"/>
    </source>
</evidence>
<reference evidence="11 12" key="1">
    <citation type="submission" date="2023-03" db="EMBL/GenBank/DDBJ databases">
        <title>Achromobacter spanius LIG8.</title>
        <authorList>
            <person name="Shrestha S."/>
        </authorList>
    </citation>
    <scope>NUCLEOTIDE SEQUENCE [LARGE SCALE GENOMIC DNA]</scope>
    <source>
        <strain evidence="11 12">LIG8</strain>
    </source>
</reference>
<keyword evidence="5 9" id="KW-0812">Transmembrane</keyword>
<keyword evidence="4 9" id="KW-0997">Cell inner membrane</keyword>
<evidence type="ECO:0000313" key="12">
    <source>
        <dbReference type="Proteomes" id="UP001214170"/>
    </source>
</evidence>
<feature type="transmembrane region" description="Helical" evidence="9">
    <location>
        <begin position="136"/>
        <end position="158"/>
    </location>
</feature>
<gene>
    <name evidence="11" type="ORF">P8T11_00735</name>
</gene>
<comment type="similarity">
    <text evidence="8 9">Belongs to the TRAP transporter small permease family.</text>
</comment>
<dbReference type="Pfam" id="PF04290">
    <property type="entry name" value="DctQ"/>
    <property type="match status" value="1"/>
</dbReference>
<keyword evidence="6 9" id="KW-1133">Transmembrane helix</keyword>
<evidence type="ECO:0000256" key="8">
    <source>
        <dbReference type="ARBA" id="ARBA00038436"/>
    </source>
</evidence>
<evidence type="ECO:0000256" key="9">
    <source>
        <dbReference type="RuleBase" id="RU369079"/>
    </source>
</evidence>
<dbReference type="Proteomes" id="UP001214170">
    <property type="component" value="Chromosome"/>
</dbReference>
<keyword evidence="7 9" id="KW-0472">Membrane</keyword>
<feature type="transmembrane region" description="Helical" evidence="9">
    <location>
        <begin position="60"/>
        <end position="78"/>
    </location>
</feature>
<comment type="subunit">
    <text evidence="9">The complex comprises the extracytoplasmic solute receptor protein and the two transmembrane proteins.</text>
</comment>
<evidence type="ECO:0000256" key="4">
    <source>
        <dbReference type="ARBA" id="ARBA00022519"/>
    </source>
</evidence>
<evidence type="ECO:0000259" key="10">
    <source>
        <dbReference type="Pfam" id="PF04290"/>
    </source>
</evidence>
<evidence type="ECO:0000256" key="5">
    <source>
        <dbReference type="ARBA" id="ARBA00022692"/>
    </source>
</evidence>
<dbReference type="PANTHER" id="PTHR35011">
    <property type="entry name" value="2,3-DIKETO-L-GULONATE TRAP TRANSPORTER SMALL PERMEASE PROTEIN YIAM"/>
    <property type="match status" value="1"/>
</dbReference>
<keyword evidence="2 9" id="KW-0813">Transport</keyword>
<feature type="domain" description="Tripartite ATP-independent periplasmic transporters DctQ component" evidence="10">
    <location>
        <begin position="36"/>
        <end position="165"/>
    </location>
</feature>
<comment type="subcellular location">
    <subcellularLocation>
        <location evidence="1 9">Cell inner membrane</location>
        <topology evidence="1 9">Multi-pass membrane protein</topology>
    </subcellularLocation>
</comment>
<keyword evidence="12" id="KW-1185">Reference proteome</keyword>
<dbReference type="RefSeq" id="WP_268078780.1">
    <property type="nucleotide sequence ID" value="NZ_CP106885.1"/>
</dbReference>
<feature type="transmembrane region" description="Helical" evidence="9">
    <location>
        <begin position="99"/>
        <end position="116"/>
    </location>
</feature>
<keyword evidence="3" id="KW-1003">Cell membrane</keyword>
<evidence type="ECO:0000256" key="6">
    <source>
        <dbReference type="ARBA" id="ARBA00022989"/>
    </source>
</evidence>
<feature type="transmembrane region" description="Helical" evidence="9">
    <location>
        <begin position="26"/>
        <end position="48"/>
    </location>
</feature>
<evidence type="ECO:0000256" key="2">
    <source>
        <dbReference type="ARBA" id="ARBA00022448"/>
    </source>
</evidence>
<dbReference type="PANTHER" id="PTHR35011:SF2">
    <property type="entry name" value="2,3-DIKETO-L-GULONATE TRAP TRANSPORTER SMALL PERMEASE PROTEIN YIAM"/>
    <property type="match status" value="1"/>
</dbReference>
<evidence type="ECO:0000256" key="3">
    <source>
        <dbReference type="ARBA" id="ARBA00022475"/>
    </source>
</evidence>
<dbReference type="InterPro" id="IPR055348">
    <property type="entry name" value="DctQ"/>
</dbReference>
<sequence length="180" mass="19488">MQASHSGRPGGSPLARAADWCFKLQTWLMVACLVVMVVLLFGNVALRYLFNSGINASDEVSRLAFVWLIFLGAVIALRDHQHIGVTMLVDRFGPTARRVSHVFCQLLVLWVLWLMAQGSWVQTVIGMGTVLPVTGMRLAVFNTAALYASVAMGILTLVDIIRVLAGGPLPAESSPEDPAI</sequence>
<evidence type="ECO:0000256" key="7">
    <source>
        <dbReference type="ARBA" id="ARBA00023136"/>
    </source>
</evidence>